<dbReference type="EMBL" id="CAXDID020000028">
    <property type="protein sequence ID" value="CAL5992231.1"/>
    <property type="molecule type" value="Genomic_DNA"/>
</dbReference>
<name>A0ABP1HE11_9EUKA</name>
<comment type="caution">
    <text evidence="2">The sequence shown here is derived from an EMBL/GenBank/DDBJ whole genome shotgun (WGS) entry which is preliminary data.</text>
</comment>
<protein>
    <submittedName>
        <fullName evidence="2">Hypothetical_protein</fullName>
    </submittedName>
</protein>
<feature type="coiled-coil region" evidence="1">
    <location>
        <begin position="93"/>
        <end position="120"/>
    </location>
</feature>
<evidence type="ECO:0000313" key="3">
    <source>
        <dbReference type="Proteomes" id="UP001642409"/>
    </source>
</evidence>
<evidence type="ECO:0000256" key="1">
    <source>
        <dbReference type="SAM" id="Coils"/>
    </source>
</evidence>
<proteinExistence type="predicted"/>
<evidence type="ECO:0000313" key="2">
    <source>
        <dbReference type="EMBL" id="CAL5992231.1"/>
    </source>
</evidence>
<keyword evidence="1" id="KW-0175">Coiled coil</keyword>
<accession>A0ABP1HE11</accession>
<dbReference type="Proteomes" id="UP001642409">
    <property type="component" value="Unassembled WGS sequence"/>
</dbReference>
<gene>
    <name evidence="2" type="ORF">HINF_LOCUS12482</name>
</gene>
<organism evidence="2 3">
    <name type="scientific">Hexamita inflata</name>
    <dbReference type="NCBI Taxonomy" id="28002"/>
    <lineage>
        <taxon>Eukaryota</taxon>
        <taxon>Metamonada</taxon>
        <taxon>Diplomonadida</taxon>
        <taxon>Hexamitidae</taxon>
        <taxon>Hexamitinae</taxon>
        <taxon>Hexamita</taxon>
    </lineage>
</organism>
<sequence>MTQRTLFLSSRKSDKYQMYFTEDSEEIEGVKRKLEYEVVQLSDFSSAVNKLADVSLDYDQVTHYALCIKTYTAQNQSVNNQDEQLQFLLCQQLDRLQFHYQQLRNRVDIEEDRKNQLRDAIISCLWALSQHQTCSDVYAVYIQDTSNLIQAIKQLIDVEMDQFILQIAINVIYDVRERKTVRKFLQEIDLTENVQPDRVFLESGLQKHVVRNYVRTLFKYLKETAEYVSTPCNIKLIKSTFEYLLQKPKESHFVVACFQFLNSDYAYEFLSQYFDHFYKLYQYLSSPIQNLVREVSTFLFYSQKFCQVSELFMSDFILSQLEIATSRIFQPEVVQLALQVIHMADLNNNRSTKIVNNLLQLVPIDIDACYDLCEFFQLHTELLDNSVFAFQFFQQLNKLFYNFDFTQKNNRIQKCFSTVADTIIELFNADDMFCDVFKTDCANILDIMGKINSNKVTTILLLLE</sequence>
<reference evidence="2 3" key="1">
    <citation type="submission" date="2024-07" db="EMBL/GenBank/DDBJ databases">
        <authorList>
            <person name="Akdeniz Z."/>
        </authorList>
    </citation>
    <scope>NUCLEOTIDE SEQUENCE [LARGE SCALE GENOMIC DNA]</scope>
</reference>
<keyword evidence="3" id="KW-1185">Reference proteome</keyword>